<protein>
    <submittedName>
        <fullName evidence="1">DNA repair and recombination protein RadA</fullName>
    </submittedName>
</protein>
<dbReference type="AlphaFoldDB" id="A0A166EH06"/>
<dbReference type="RefSeq" id="WP_067258930.1">
    <property type="nucleotide sequence ID" value="NZ_LWMW01000088.1"/>
</dbReference>
<dbReference type="Gene3D" id="1.10.150.20">
    <property type="entry name" value="5' to 3' exonuclease, C-terminal subdomain"/>
    <property type="match status" value="1"/>
</dbReference>
<comment type="caution">
    <text evidence="1">The sequence shown here is derived from an EMBL/GenBank/DDBJ whole genome shotgun (WGS) entry which is preliminary data.</text>
</comment>
<keyword evidence="2" id="KW-1185">Reference proteome</keyword>
<dbReference type="STRING" id="47311.MBCUT_06840"/>
<dbReference type="PATRIC" id="fig|47311.3.peg.763"/>
<dbReference type="InterPro" id="IPR010995">
    <property type="entry name" value="DNA_repair_Rad51/TF_NusA_a-hlx"/>
</dbReference>
<evidence type="ECO:0000313" key="1">
    <source>
        <dbReference type="EMBL" id="KZX16646.1"/>
    </source>
</evidence>
<organism evidence="1 2">
    <name type="scientific">Methanobrevibacter cuticularis</name>
    <dbReference type="NCBI Taxonomy" id="47311"/>
    <lineage>
        <taxon>Archaea</taxon>
        <taxon>Methanobacteriati</taxon>
        <taxon>Methanobacteriota</taxon>
        <taxon>Methanomada group</taxon>
        <taxon>Methanobacteria</taxon>
        <taxon>Methanobacteriales</taxon>
        <taxon>Methanobacteriaceae</taxon>
        <taxon>Methanobrevibacter</taxon>
    </lineage>
</organism>
<reference evidence="1 2" key="1">
    <citation type="submission" date="2016-04" db="EMBL/GenBank/DDBJ databases">
        <title>Genome sequence of Methanobrevibacter cuticularis DSM 11139.</title>
        <authorList>
            <person name="Poehlein A."/>
            <person name="Seedorf H."/>
            <person name="Daniel R."/>
        </authorList>
    </citation>
    <scope>NUCLEOTIDE SEQUENCE [LARGE SCALE GENOMIC DNA]</scope>
    <source>
        <strain evidence="1 2">DSM 11139</strain>
    </source>
</reference>
<dbReference type="SUPFAM" id="SSF47794">
    <property type="entry name" value="Rad51 N-terminal domain-like"/>
    <property type="match status" value="1"/>
</dbReference>
<dbReference type="GO" id="GO:0000166">
    <property type="term" value="F:nucleotide binding"/>
    <property type="evidence" value="ECO:0007669"/>
    <property type="project" value="InterPro"/>
</dbReference>
<evidence type="ECO:0000313" key="2">
    <source>
        <dbReference type="Proteomes" id="UP000077275"/>
    </source>
</evidence>
<gene>
    <name evidence="1" type="ORF">MBCUT_06840</name>
</gene>
<dbReference type="EMBL" id="LWMW01000088">
    <property type="protein sequence ID" value="KZX16646.1"/>
    <property type="molecule type" value="Genomic_DNA"/>
</dbReference>
<dbReference type="Pfam" id="PF14520">
    <property type="entry name" value="HHH_5"/>
    <property type="match status" value="1"/>
</dbReference>
<proteinExistence type="predicted"/>
<dbReference type="Proteomes" id="UP000077275">
    <property type="component" value="Unassembled WGS sequence"/>
</dbReference>
<sequence>MELIELPGIGETTAEKLREAGVENIEQVAELDIKKLEELGVKKRDAPEALKIAKEIIEKTEPGEEEGILDIWRLQKQIPNFLFKAFIKTLKTPEKLSEKELDNKYDGFMKREIFKKE</sequence>
<accession>A0A166EH06</accession>
<name>A0A166EH06_9EURY</name>